<evidence type="ECO:0000256" key="4">
    <source>
        <dbReference type="ARBA" id="ARBA00022538"/>
    </source>
</evidence>
<dbReference type="Proteomes" id="UP000887563">
    <property type="component" value="Unplaced"/>
</dbReference>
<feature type="transmembrane region" description="Helical" evidence="14">
    <location>
        <begin position="135"/>
        <end position="159"/>
    </location>
</feature>
<evidence type="ECO:0000256" key="5">
    <source>
        <dbReference type="ARBA" id="ARBA00022692"/>
    </source>
</evidence>
<evidence type="ECO:0000256" key="2">
    <source>
        <dbReference type="ARBA" id="ARBA00006666"/>
    </source>
</evidence>
<keyword evidence="3 12" id="KW-0813">Transport</keyword>
<reference evidence="17" key="1">
    <citation type="submission" date="2022-11" db="UniProtKB">
        <authorList>
            <consortium name="WormBaseParasite"/>
        </authorList>
    </citation>
    <scope>IDENTIFICATION</scope>
</reference>
<comment type="subcellular location">
    <subcellularLocation>
        <location evidence="1">Membrane</location>
        <topology evidence="1">Multi-pass membrane protein</topology>
    </subcellularLocation>
</comment>
<proteinExistence type="inferred from homology"/>
<evidence type="ECO:0000256" key="9">
    <source>
        <dbReference type="ARBA" id="ARBA00023065"/>
    </source>
</evidence>
<feature type="domain" description="Potassium channel" evidence="15">
    <location>
        <begin position="211"/>
        <end position="283"/>
    </location>
</feature>
<dbReference type="GO" id="GO:0015271">
    <property type="term" value="F:outward rectifier potassium channel activity"/>
    <property type="evidence" value="ECO:0007669"/>
    <property type="project" value="TreeGrafter"/>
</dbReference>
<feature type="domain" description="Potassium channel" evidence="15">
    <location>
        <begin position="103"/>
        <end position="159"/>
    </location>
</feature>
<evidence type="ECO:0000256" key="3">
    <source>
        <dbReference type="ARBA" id="ARBA00022448"/>
    </source>
</evidence>
<dbReference type="GO" id="GO:0005886">
    <property type="term" value="C:plasma membrane"/>
    <property type="evidence" value="ECO:0007669"/>
    <property type="project" value="TreeGrafter"/>
</dbReference>
<evidence type="ECO:0000256" key="14">
    <source>
        <dbReference type="SAM" id="Phobius"/>
    </source>
</evidence>
<organism evidence="16 17">
    <name type="scientific">Meloidogyne incognita</name>
    <name type="common">Southern root-knot nematode worm</name>
    <name type="synonym">Oxyuris incognita</name>
    <dbReference type="NCBI Taxonomy" id="6306"/>
    <lineage>
        <taxon>Eukaryota</taxon>
        <taxon>Metazoa</taxon>
        <taxon>Ecdysozoa</taxon>
        <taxon>Nematoda</taxon>
        <taxon>Chromadorea</taxon>
        <taxon>Rhabditida</taxon>
        <taxon>Tylenchina</taxon>
        <taxon>Tylenchomorpha</taxon>
        <taxon>Tylenchoidea</taxon>
        <taxon>Meloidogynidae</taxon>
        <taxon>Meloidogyninae</taxon>
        <taxon>Meloidogyne</taxon>
        <taxon>Meloidogyne incognita group</taxon>
    </lineage>
</organism>
<evidence type="ECO:0000256" key="6">
    <source>
        <dbReference type="ARBA" id="ARBA00022826"/>
    </source>
</evidence>
<evidence type="ECO:0000256" key="1">
    <source>
        <dbReference type="ARBA" id="ARBA00004141"/>
    </source>
</evidence>
<dbReference type="InterPro" id="IPR003092">
    <property type="entry name" value="2pore_dom_K_chnl_TASK"/>
</dbReference>
<accession>A0A914MFD0</accession>
<feature type="transmembrane region" description="Helical" evidence="14">
    <location>
        <begin position="105"/>
        <end position="123"/>
    </location>
</feature>
<evidence type="ECO:0000256" key="8">
    <source>
        <dbReference type="ARBA" id="ARBA00022989"/>
    </source>
</evidence>
<feature type="region of interest" description="Disordered" evidence="13">
    <location>
        <begin position="543"/>
        <end position="628"/>
    </location>
</feature>
<feature type="transmembrane region" description="Helical" evidence="14">
    <location>
        <begin position="231"/>
        <end position="251"/>
    </location>
</feature>
<evidence type="ECO:0000313" key="16">
    <source>
        <dbReference type="Proteomes" id="UP000887563"/>
    </source>
</evidence>
<feature type="compositionally biased region" description="Polar residues" evidence="13">
    <location>
        <begin position="695"/>
        <end position="720"/>
    </location>
</feature>
<evidence type="ECO:0000256" key="12">
    <source>
        <dbReference type="RuleBase" id="RU003857"/>
    </source>
</evidence>
<dbReference type="PANTHER" id="PTHR11003">
    <property type="entry name" value="POTASSIUM CHANNEL, SUBFAMILY K"/>
    <property type="match status" value="1"/>
</dbReference>
<evidence type="ECO:0000256" key="13">
    <source>
        <dbReference type="SAM" id="MobiDB-lite"/>
    </source>
</evidence>
<name>A0A914MFD0_MELIC</name>
<dbReference type="InterPro" id="IPR003280">
    <property type="entry name" value="2pore_dom_K_chnl"/>
</dbReference>
<dbReference type="PANTHER" id="PTHR11003:SF93">
    <property type="entry name" value="POTASSIUM CHANNEL DOMAIN-CONTAINING PROTEIN"/>
    <property type="match status" value="1"/>
</dbReference>
<feature type="compositionally biased region" description="Polar residues" evidence="13">
    <location>
        <begin position="607"/>
        <end position="616"/>
    </location>
</feature>
<feature type="transmembrane region" description="Helical" evidence="14">
    <location>
        <begin position="24"/>
        <end position="45"/>
    </location>
</feature>
<dbReference type="SUPFAM" id="SSF81324">
    <property type="entry name" value="Voltage-gated potassium channels"/>
    <property type="match status" value="2"/>
</dbReference>
<dbReference type="InterPro" id="IPR013099">
    <property type="entry name" value="K_chnl_dom"/>
</dbReference>
<feature type="compositionally biased region" description="Pro residues" evidence="13">
    <location>
        <begin position="356"/>
        <end position="366"/>
    </location>
</feature>
<evidence type="ECO:0000259" key="15">
    <source>
        <dbReference type="Pfam" id="PF07885"/>
    </source>
</evidence>
<sequence length="720" mass="81569">MVVVIHLLYRILSSAKRMQKVKPYTLHCSLLVLVFIYAFAGGLIFNKLEAQATQEQYKKEWESKTECVHKVLEQVPSSQPLLDEQPRTDRILHCFQSEPDHRSQWSWITGTLYSFGIITTLGYNRIAPITLAGRLFCVFYGICGIPLTMIIIANIGQYLNQFASATRRHIETYREKRRRSRVTGSSGLNASEEEIEDSSVEFMSLGLLISFLFYVCLGAFLLPLLNGEFDFLNGIYFNFLCLTAIDFGQLVPSKWEFLPITFLYVCIGLAITTIAIEIGSEYLKKLHHFGKRMKNVAQTRIWFGGKTLKVRDLLHAVGKKCGIDPSEIDKLDLENVIERAVAINEGREPPMDTNEEPPPPKEPQPPATEEVPLLENNRNEDRRSRTPPFKRAAERVVSLPIVEQAKPIDNVNESVENSNRNLRLDLCEFVAIDMDLPDGPIEEALTWMEPPLKLVMHSDHELVQVDPAIASPKDLGAYGPPHVIVDEDERILDLEPRKFKEKKEKYGRDAKRLYETYQEEWERLERLSDRRLGPRRKSVLALNALGSGTGGRRESSLEGSTSTARESPAAVRHAQQTSPPSATRITKEAKSSPSELRKQTVPKQEVKITTSPTNPRIKSPTMLRAGTTPKVLRPPVKENMERRSSSPRKLDLTRFSKFGEMVTKPDVPGLEERILERRKSRMSNDITFPPETPRKSLTGSDTSQVHHTAANANFTETTKP</sequence>
<keyword evidence="7" id="KW-0630">Potassium</keyword>
<evidence type="ECO:0000256" key="11">
    <source>
        <dbReference type="ARBA" id="ARBA00023303"/>
    </source>
</evidence>
<keyword evidence="9 12" id="KW-0406">Ion transport</keyword>
<evidence type="ECO:0000256" key="10">
    <source>
        <dbReference type="ARBA" id="ARBA00023136"/>
    </source>
</evidence>
<comment type="similarity">
    <text evidence="2 12">Belongs to the two pore domain potassium channel (TC 1.A.1.8) family.</text>
</comment>
<dbReference type="GO" id="GO:0030322">
    <property type="term" value="P:stabilization of membrane potential"/>
    <property type="evidence" value="ECO:0007669"/>
    <property type="project" value="TreeGrafter"/>
</dbReference>
<keyword evidence="8 14" id="KW-1133">Transmembrane helix</keyword>
<evidence type="ECO:0000256" key="7">
    <source>
        <dbReference type="ARBA" id="ARBA00022958"/>
    </source>
</evidence>
<feature type="region of interest" description="Disordered" evidence="13">
    <location>
        <begin position="681"/>
        <end position="720"/>
    </location>
</feature>
<keyword evidence="6" id="KW-0631">Potassium channel</keyword>
<keyword evidence="5 12" id="KW-0812">Transmembrane</keyword>
<keyword evidence="4" id="KW-0633">Potassium transport</keyword>
<dbReference type="Gene3D" id="1.10.287.70">
    <property type="match status" value="1"/>
</dbReference>
<dbReference type="WBParaSite" id="Minc3s01782g26264">
    <property type="protein sequence ID" value="Minc3s01782g26264"/>
    <property type="gene ID" value="Minc3s01782g26264"/>
</dbReference>
<keyword evidence="11 12" id="KW-0407">Ion channel</keyword>
<dbReference type="PRINTS" id="PR01095">
    <property type="entry name" value="TASKCHANNEL"/>
</dbReference>
<feature type="transmembrane region" description="Helical" evidence="14">
    <location>
        <begin position="202"/>
        <end position="224"/>
    </location>
</feature>
<dbReference type="AlphaFoldDB" id="A0A914MFD0"/>
<dbReference type="PRINTS" id="PR01333">
    <property type="entry name" value="2POREKCHANEL"/>
</dbReference>
<feature type="region of interest" description="Disordered" evidence="13">
    <location>
        <begin position="342"/>
        <end position="390"/>
    </location>
</feature>
<dbReference type="GO" id="GO:0022841">
    <property type="term" value="F:potassium ion leak channel activity"/>
    <property type="evidence" value="ECO:0007669"/>
    <property type="project" value="TreeGrafter"/>
</dbReference>
<evidence type="ECO:0000313" key="17">
    <source>
        <dbReference type="WBParaSite" id="Minc3s01782g26264"/>
    </source>
</evidence>
<feature type="transmembrane region" description="Helical" evidence="14">
    <location>
        <begin position="257"/>
        <end position="283"/>
    </location>
</feature>
<protein>
    <submittedName>
        <fullName evidence="17">Potassium channel domain-containing protein</fullName>
    </submittedName>
</protein>
<keyword evidence="16" id="KW-1185">Reference proteome</keyword>
<feature type="compositionally biased region" description="Basic and acidic residues" evidence="13">
    <location>
        <begin position="585"/>
        <end position="598"/>
    </location>
</feature>
<keyword evidence="10 14" id="KW-0472">Membrane</keyword>
<feature type="compositionally biased region" description="Polar residues" evidence="13">
    <location>
        <begin position="574"/>
        <end position="584"/>
    </location>
</feature>
<dbReference type="Pfam" id="PF07885">
    <property type="entry name" value="Ion_trans_2"/>
    <property type="match status" value="2"/>
</dbReference>